<feature type="compositionally biased region" description="Low complexity" evidence="1">
    <location>
        <begin position="203"/>
        <end position="227"/>
    </location>
</feature>
<reference evidence="2" key="1">
    <citation type="journal article" date="2020" name="Stud. Mycol.">
        <title>101 Dothideomycetes genomes: a test case for predicting lifestyles and emergence of pathogens.</title>
        <authorList>
            <person name="Haridas S."/>
            <person name="Albert R."/>
            <person name="Binder M."/>
            <person name="Bloem J."/>
            <person name="Labutti K."/>
            <person name="Salamov A."/>
            <person name="Andreopoulos B."/>
            <person name="Baker S."/>
            <person name="Barry K."/>
            <person name="Bills G."/>
            <person name="Bluhm B."/>
            <person name="Cannon C."/>
            <person name="Castanera R."/>
            <person name="Culley D."/>
            <person name="Daum C."/>
            <person name="Ezra D."/>
            <person name="Gonzalez J."/>
            <person name="Henrissat B."/>
            <person name="Kuo A."/>
            <person name="Liang C."/>
            <person name="Lipzen A."/>
            <person name="Lutzoni F."/>
            <person name="Magnuson J."/>
            <person name="Mondo S."/>
            <person name="Nolan M."/>
            <person name="Ohm R."/>
            <person name="Pangilinan J."/>
            <person name="Park H.-J."/>
            <person name="Ramirez L."/>
            <person name="Alfaro M."/>
            <person name="Sun H."/>
            <person name="Tritt A."/>
            <person name="Yoshinaga Y."/>
            <person name="Zwiers L.-H."/>
            <person name="Turgeon B."/>
            <person name="Goodwin S."/>
            <person name="Spatafora J."/>
            <person name="Crous P."/>
            <person name="Grigoriev I."/>
        </authorList>
    </citation>
    <scope>NUCLEOTIDE SEQUENCE</scope>
    <source>
        <strain evidence="2">CBS 115976</strain>
    </source>
</reference>
<dbReference type="EMBL" id="MU004234">
    <property type="protein sequence ID" value="KAF2669975.1"/>
    <property type="molecule type" value="Genomic_DNA"/>
</dbReference>
<sequence length="284" mass="29212">MNYEPYLDLFENGGQHIRMRFTLGVISFISSLLGVARGISLSDFRPQSVGLSDVCKVAYTTPIAGCISNDFLPSGNPQCSQECLVGLVAINNLVLNSCSRDSVPANSLIGIFLAGKGIRALCNVEVITKTTTGPTIAPAPATTITPIIGQSTKTAPLPTSLTGIVTDSSSRPPVTATIIPMPSSASAKSTMTFTQLTTMISTTTPAPATTDTKSKGSTSTLTLTSSTANPQAATTSGLPKCGSGGSPFDQVPGQTCTNSGTTLHTSIILLLTSIIAAIAAQRIR</sequence>
<gene>
    <name evidence="2" type="ORF">BT63DRAFT_226904</name>
</gene>
<name>A0A6A6UCK2_9PEZI</name>
<keyword evidence="3" id="KW-1185">Reference proteome</keyword>
<organism evidence="2 3">
    <name type="scientific">Microthyrium microscopicum</name>
    <dbReference type="NCBI Taxonomy" id="703497"/>
    <lineage>
        <taxon>Eukaryota</taxon>
        <taxon>Fungi</taxon>
        <taxon>Dikarya</taxon>
        <taxon>Ascomycota</taxon>
        <taxon>Pezizomycotina</taxon>
        <taxon>Dothideomycetes</taxon>
        <taxon>Dothideomycetes incertae sedis</taxon>
        <taxon>Microthyriales</taxon>
        <taxon>Microthyriaceae</taxon>
        <taxon>Microthyrium</taxon>
    </lineage>
</organism>
<evidence type="ECO:0000313" key="3">
    <source>
        <dbReference type="Proteomes" id="UP000799302"/>
    </source>
</evidence>
<dbReference type="AlphaFoldDB" id="A0A6A6UCK2"/>
<accession>A0A6A6UCK2</accession>
<evidence type="ECO:0000313" key="2">
    <source>
        <dbReference type="EMBL" id="KAF2669975.1"/>
    </source>
</evidence>
<feature type="region of interest" description="Disordered" evidence="1">
    <location>
        <begin position="203"/>
        <end position="246"/>
    </location>
</feature>
<feature type="compositionally biased region" description="Polar residues" evidence="1">
    <location>
        <begin position="228"/>
        <end position="237"/>
    </location>
</feature>
<proteinExistence type="predicted"/>
<evidence type="ECO:0000256" key="1">
    <source>
        <dbReference type="SAM" id="MobiDB-lite"/>
    </source>
</evidence>
<dbReference type="Proteomes" id="UP000799302">
    <property type="component" value="Unassembled WGS sequence"/>
</dbReference>
<protein>
    <submittedName>
        <fullName evidence="2">Uncharacterized protein</fullName>
    </submittedName>
</protein>
<dbReference type="OrthoDB" id="5427833at2759"/>